<name>A0A8N1S8W5_9HYME</name>
<proteinExistence type="predicted"/>
<keyword evidence="1" id="KW-0472">Membrane</keyword>
<keyword evidence="1" id="KW-1133">Transmembrane helix</keyword>
<dbReference type="Proteomes" id="UP000504615">
    <property type="component" value="Unplaced"/>
</dbReference>
<evidence type="ECO:0000313" key="2">
    <source>
        <dbReference type="Proteomes" id="UP000504615"/>
    </source>
</evidence>
<reference evidence="3" key="1">
    <citation type="submission" date="2025-08" db="UniProtKB">
        <authorList>
            <consortium name="RefSeq"/>
        </authorList>
    </citation>
    <scope>IDENTIFICATION</scope>
</reference>
<sequence>MNAEHYKINQLFMSWIGQWPEQSALKRIFLSCHVFLIVCSQYCLLILGLVAAWQDWSLVIECSSPIIIHSLCIIKFANYFFNARKVRE</sequence>
<dbReference type="GeneID" id="112552927"/>
<dbReference type="RefSeq" id="XP_025075186.1">
    <property type="nucleotide sequence ID" value="XM_025219401.1"/>
</dbReference>
<evidence type="ECO:0000256" key="1">
    <source>
        <dbReference type="SAM" id="Phobius"/>
    </source>
</evidence>
<protein>
    <submittedName>
        <fullName evidence="3">Uncharacterized protein LOC112552927</fullName>
    </submittedName>
</protein>
<organism evidence="2 3">
    <name type="scientific">Pogonomyrmex barbatus</name>
    <name type="common">red harvester ant</name>
    <dbReference type="NCBI Taxonomy" id="144034"/>
    <lineage>
        <taxon>Eukaryota</taxon>
        <taxon>Metazoa</taxon>
        <taxon>Ecdysozoa</taxon>
        <taxon>Arthropoda</taxon>
        <taxon>Hexapoda</taxon>
        <taxon>Insecta</taxon>
        <taxon>Pterygota</taxon>
        <taxon>Neoptera</taxon>
        <taxon>Endopterygota</taxon>
        <taxon>Hymenoptera</taxon>
        <taxon>Apocrita</taxon>
        <taxon>Aculeata</taxon>
        <taxon>Formicoidea</taxon>
        <taxon>Formicidae</taxon>
        <taxon>Myrmicinae</taxon>
        <taxon>Pogonomyrmex</taxon>
    </lineage>
</organism>
<dbReference type="AlphaFoldDB" id="A0A8N1S8W5"/>
<keyword evidence="1" id="KW-0812">Transmembrane</keyword>
<feature type="transmembrane region" description="Helical" evidence="1">
    <location>
        <begin position="58"/>
        <end position="81"/>
    </location>
</feature>
<evidence type="ECO:0000313" key="3">
    <source>
        <dbReference type="RefSeq" id="XP_025075186.1"/>
    </source>
</evidence>
<gene>
    <name evidence="3" type="primary">LOC112552927</name>
</gene>
<keyword evidence="2" id="KW-1185">Reference proteome</keyword>
<accession>A0A8N1S8W5</accession>
<feature type="transmembrane region" description="Helical" evidence="1">
    <location>
        <begin position="28"/>
        <end position="52"/>
    </location>
</feature>